<dbReference type="InterPro" id="IPR043736">
    <property type="entry name" value="DUF5681"/>
</dbReference>
<gene>
    <name evidence="3" type="ORF">PYU98_01605</name>
</gene>
<evidence type="ECO:0000313" key="4">
    <source>
        <dbReference type="Proteomes" id="UP001213721"/>
    </source>
</evidence>
<organism evidence="3 4">
    <name type="scientific">Aeromonas allosaccharophila</name>
    <dbReference type="NCBI Taxonomy" id="656"/>
    <lineage>
        <taxon>Bacteria</taxon>
        <taxon>Pseudomonadati</taxon>
        <taxon>Pseudomonadota</taxon>
        <taxon>Gammaproteobacteria</taxon>
        <taxon>Aeromonadales</taxon>
        <taxon>Aeromonadaceae</taxon>
        <taxon>Aeromonas</taxon>
    </lineage>
</organism>
<dbReference type="RefSeq" id="WP_275057302.1">
    <property type="nucleotide sequence ID" value="NZ_CP118988.1"/>
</dbReference>
<evidence type="ECO:0000259" key="2">
    <source>
        <dbReference type="Pfam" id="PF18932"/>
    </source>
</evidence>
<dbReference type="AlphaFoldDB" id="A0AAX3NS72"/>
<name>A0AAX3NS72_9GAMM</name>
<proteinExistence type="predicted"/>
<dbReference type="Proteomes" id="UP001213721">
    <property type="component" value="Chromosome"/>
</dbReference>
<reference evidence="3" key="1">
    <citation type="submission" date="2023-02" db="EMBL/GenBank/DDBJ databases">
        <title>The sequence of Aeromonas allosaccharophila K520.</title>
        <authorList>
            <person name="Luo X."/>
        </authorList>
    </citation>
    <scope>NUCLEOTIDE SEQUENCE</scope>
    <source>
        <strain evidence="3">K520</strain>
    </source>
</reference>
<dbReference type="Pfam" id="PF18932">
    <property type="entry name" value="DUF5681"/>
    <property type="match status" value="1"/>
</dbReference>
<dbReference type="EMBL" id="CP118988">
    <property type="protein sequence ID" value="WED77006.1"/>
    <property type="molecule type" value="Genomic_DNA"/>
</dbReference>
<evidence type="ECO:0000313" key="3">
    <source>
        <dbReference type="EMBL" id="WED77006.1"/>
    </source>
</evidence>
<feature type="region of interest" description="Disordered" evidence="1">
    <location>
        <begin position="1"/>
        <end position="20"/>
    </location>
</feature>
<sequence length="133" mass="13914">MTGRFKAGQSGNPAGRPKGALSPAMKLIKQASPAVLQQVIAQAINGDMQAAALVLARGVPTLKATQEPVELITAAEFEQMTTQERAEAILVASVSGRVAPDVAQQLIVSLTAVAGVTEWAELARRVEELEALK</sequence>
<accession>A0AAX3NS72</accession>
<feature type="domain" description="DUF5681" evidence="2">
    <location>
        <begin position="3"/>
        <end position="57"/>
    </location>
</feature>
<protein>
    <submittedName>
        <fullName evidence="3">DUF5681 domain-containing protein</fullName>
    </submittedName>
</protein>
<evidence type="ECO:0000256" key="1">
    <source>
        <dbReference type="SAM" id="MobiDB-lite"/>
    </source>
</evidence>